<evidence type="ECO:0000256" key="2">
    <source>
        <dbReference type="SAM" id="Phobius"/>
    </source>
</evidence>
<dbReference type="GO" id="GO:0016020">
    <property type="term" value="C:membrane"/>
    <property type="evidence" value="ECO:0007669"/>
    <property type="project" value="InterPro"/>
</dbReference>
<gene>
    <name evidence="3" type="primary">gerBA_15</name>
    <name evidence="3" type="ORF">SDC9_77184</name>
</gene>
<dbReference type="EMBL" id="VSSQ01005843">
    <property type="protein sequence ID" value="MPM30634.1"/>
    <property type="molecule type" value="Genomic_DNA"/>
</dbReference>
<organism evidence="3">
    <name type="scientific">bioreactor metagenome</name>
    <dbReference type="NCBI Taxonomy" id="1076179"/>
    <lineage>
        <taxon>unclassified sequences</taxon>
        <taxon>metagenomes</taxon>
        <taxon>ecological metagenomes</taxon>
    </lineage>
</organism>
<sequence length="541" mass="60196">MDAFEQDNVGSAGALILKLVEVNHTMKLPWLKMKKSAPKEERHEKKPPAKKLTGSLEENIGLIKELFIDVDPIRYRKFKAGPDGGGLGLCFIYHDGLVNSEIIDNFILRPLMTLPAGFEGDPLGYLMSRVVQVNSVKQTENLDEIVQGLSYGDSLLLAEGCSEVLLMDTKQFSTRGISEPEGEKILSGPREGFCESILQNLSLVRRKLRTNDLKMRFQSQGRRSNTSLCVVYMESLVRPGILEELYRRLSAIDIDALLDTNYVVELIQDAKWSVFRTTGYTERPDVVAGKLLEGRVAVFVDGSPVVLTVPYLFIENFQSNEDYYLSYYYTSFSRILRIMSFFLAITVPALYVAVVAYHHEMLPTPLMINIAVESHNVPMPAALEAFVLLIMFDILRETGVRMPLGVGQALSIVGALVVGSAAVEADLVSATMIIVTAISGITSLLVPRMSSAVVWLRFALLLLASGFGFFGLTMGLSALLIHMLQLESFGVLQLTPDRELRFQRFKDTAIRAPWWLMKTRPGAITEDKVRQADGKGNEGNR</sequence>
<dbReference type="InterPro" id="IPR004995">
    <property type="entry name" value="Spore_Ger"/>
</dbReference>
<name>A0A644YXB5_9ZZZZ</name>
<feature type="transmembrane region" description="Helical" evidence="2">
    <location>
        <begin position="427"/>
        <end position="446"/>
    </location>
</feature>
<proteinExistence type="predicted"/>
<dbReference type="InterPro" id="IPR050768">
    <property type="entry name" value="UPF0353/GerABKA_families"/>
</dbReference>
<accession>A0A644YXB5</accession>
<keyword evidence="2" id="KW-0812">Transmembrane</keyword>
<evidence type="ECO:0000256" key="1">
    <source>
        <dbReference type="ARBA" id="ARBA00023136"/>
    </source>
</evidence>
<keyword evidence="1 2" id="KW-0472">Membrane</keyword>
<dbReference type="GO" id="GO:0009847">
    <property type="term" value="P:spore germination"/>
    <property type="evidence" value="ECO:0007669"/>
    <property type="project" value="InterPro"/>
</dbReference>
<evidence type="ECO:0000313" key="3">
    <source>
        <dbReference type="EMBL" id="MPM30634.1"/>
    </source>
</evidence>
<dbReference type="PANTHER" id="PTHR22550">
    <property type="entry name" value="SPORE GERMINATION PROTEIN"/>
    <property type="match status" value="1"/>
</dbReference>
<feature type="transmembrane region" description="Helical" evidence="2">
    <location>
        <begin position="335"/>
        <end position="357"/>
    </location>
</feature>
<keyword evidence="2" id="KW-1133">Transmembrane helix</keyword>
<reference evidence="3" key="1">
    <citation type="submission" date="2019-08" db="EMBL/GenBank/DDBJ databases">
        <authorList>
            <person name="Kucharzyk K."/>
            <person name="Murdoch R.W."/>
            <person name="Higgins S."/>
            <person name="Loffler F."/>
        </authorList>
    </citation>
    <scope>NUCLEOTIDE SEQUENCE</scope>
</reference>
<dbReference type="PANTHER" id="PTHR22550:SF5">
    <property type="entry name" value="LEUCINE ZIPPER PROTEIN 4"/>
    <property type="match status" value="1"/>
</dbReference>
<feature type="transmembrane region" description="Helical" evidence="2">
    <location>
        <begin position="402"/>
        <end position="421"/>
    </location>
</feature>
<protein>
    <submittedName>
        <fullName evidence="3">Spore germination protein B1</fullName>
    </submittedName>
</protein>
<dbReference type="Pfam" id="PF03323">
    <property type="entry name" value="GerA"/>
    <property type="match status" value="1"/>
</dbReference>
<dbReference type="PIRSF" id="PIRSF005690">
    <property type="entry name" value="GerBA"/>
    <property type="match status" value="1"/>
</dbReference>
<comment type="caution">
    <text evidence="3">The sequence shown here is derived from an EMBL/GenBank/DDBJ whole genome shotgun (WGS) entry which is preliminary data.</text>
</comment>
<dbReference type="AlphaFoldDB" id="A0A644YXB5"/>
<feature type="transmembrane region" description="Helical" evidence="2">
    <location>
        <begin position="458"/>
        <end position="484"/>
    </location>
</feature>